<dbReference type="Gene3D" id="2.10.25.10">
    <property type="entry name" value="Laminin"/>
    <property type="match status" value="4"/>
</dbReference>
<evidence type="ECO:0000256" key="7">
    <source>
        <dbReference type="ARBA" id="ARBA00023157"/>
    </source>
</evidence>
<protein>
    <submittedName>
        <fullName evidence="15 16">Uncharacterized protein LOC101235964 isoform X11</fullName>
    </submittedName>
</protein>
<dbReference type="SUPFAM" id="SSF82671">
    <property type="entry name" value="SEA domain"/>
    <property type="match status" value="1"/>
</dbReference>
<dbReference type="CDD" id="cd15040">
    <property type="entry name" value="7tmB2_Adhesion"/>
    <property type="match status" value="1"/>
</dbReference>
<dbReference type="SUPFAM" id="SSF81321">
    <property type="entry name" value="Family A G protein-coupled receptor-like"/>
    <property type="match status" value="1"/>
</dbReference>
<evidence type="ECO:0000256" key="8">
    <source>
        <dbReference type="PROSITE-ProRule" id="PRU00076"/>
    </source>
</evidence>
<evidence type="ECO:0000313" key="15">
    <source>
        <dbReference type="RefSeq" id="XP_065664216.1"/>
    </source>
</evidence>
<dbReference type="InterPro" id="IPR036383">
    <property type="entry name" value="TSP1_rpt_sf"/>
</dbReference>
<dbReference type="InterPro" id="IPR017981">
    <property type="entry name" value="GPCR_2-like_7TM"/>
</dbReference>
<evidence type="ECO:0000256" key="1">
    <source>
        <dbReference type="ARBA" id="ARBA00004651"/>
    </source>
</evidence>
<feature type="chain" id="PRO_5045025968" evidence="10">
    <location>
        <begin position="19"/>
        <end position="1603"/>
    </location>
</feature>
<dbReference type="PANTHER" id="PTHR45692:SF1">
    <property type="entry name" value="G-PROTEIN COUPLED RECEPTORS FAMILY 2 PROFILE 2 DOMAIN-CONTAINING PROTEIN"/>
    <property type="match status" value="1"/>
</dbReference>
<dbReference type="PANTHER" id="PTHR45692">
    <property type="entry name" value="G_PROTEIN_RECEP_F2_4 DOMAIN-CONTAINING PROTEIN"/>
    <property type="match status" value="1"/>
</dbReference>
<feature type="transmembrane region" description="Helical" evidence="9">
    <location>
        <begin position="1508"/>
        <end position="1527"/>
    </location>
</feature>
<dbReference type="InterPro" id="IPR036364">
    <property type="entry name" value="SEA_dom_sf"/>
</dbReference>
<dbReference type="InterPro" id="IPR000832">
    <property type="entry name" value="GPCR_2_secretin-like"/>
</dbReference>
<evidence type="ECO:0000256" key="2">
    <source>
        <dbReference type="ARBA" id="ARBA00022475"/>
    </source>
</evidence>
<dbReference type="InterPro" id="IPR000152">
    <property type="entry name" value="EGF-type_Asp/Asn_hydroxyl_site"/>
</dbReference>
<dbReference type="Pfam" id="PF00090">
    <property type="entry name" value="TSP_1"/>
    <property type="match status" value="6"/>
</dbReference>
<keyword evidence="4 9" id="KW-0812">Transmembrane</keyword>
<dbReference type="PROSITE" id="PS50261">
    <property type="entry name" value="G_PROTEIN_RECEP_F2_4"/>
    <property type="match status" value="1"/>
</dbReference>
<dbReference type="InterPro" id="IPR046338">
    <property type="entry name" value="GAIN_dom_sf"/>
</dbReference>
<feature type="transmembrane region" description="Helical" evidence="9">
    <location>
        <begin position="1346"/>
        <end position="1367"/>
    </location>
</feature>
<feature type="domain" description="G-protein coupled receptors family 2 profile 2" evidence="13">
    <location>
        <begin position="1309"/>
        <end position="1557"/>
    </location>
</feature>
<gene>
    <name evidence="15 16" type="primary">LOC101235964</name>
</gene>
<organism evidence="14 15">
    <name type="scientific">Hydra vulgaris</name>
    <name type="common">Hydra</name>
    <name type="synonym">Hydra attenuata</name>
    <dbReference type="NCBI Taxonomy" id="6087"/>
    <lineage>
        <taxon>Eukaryota</taxon>
        <taxon>Metazoa</taxon>
        <taxon>Cnidaria</taxon>
        <taxon>Hydrozoa</taxon>
        <taxon>Hydroidolina</taxon>
        <taxon>Anthoathecata</taxon>
        <taxon>Aplanulata</taxon>
        <taxon>Hydridae</taxon>
        <taxon>Hydra</taxon>
    </lineage>
</organism>
<dbReference type="GeneID" id="101235964"/>
<dbReference type="Gene3D" id="2.60.220.50">
    <property type="match status" value="1"/>
</dbReference>
<feature type="transmembrane region" description="Helical" evidence="9">
    <location>
        <begin position="1379"/>
        <end position="1403"/>
    </location>
</feature>
<evidence type="ECO:0000256" key="9">
    <source>
        <dbReference type="SAM" id="Phobius"/>
    </source>
</evidence>
<feature type="domain" description="EGF-like" evidence="11">
    <location>
        <begin position="274"/>
        <end position="313"/>
    </location>
</feature>
<keyword evidence="14" id="KW-1185">Reference proteome</keyword>
<evidence type="ECO:0000256" key="4">
    <source>
        <dbReference type="ARBA" id="ARBA00022692"/>
    </source>
</evidence>
<accession>A0ABM4CQS0</accession>
<evidence type="ECO:0000259" key="11">
    <source>
        <dbReference type="PROSITE" id="PS50026"/>
    </source>
</evidence>
<dbReference type="SMART" id="SM00181">
    <property type="entry name" value="EGF"/>
    <property type="match status" value="2"/>
</dbReference>
<dbReference type="Pfam" id="PF00002">
    <property type="entry name" value="7tm_2"/>
    <property type="match status" value="1"/>
</dbReference>
<evidence type="ECO:0000313" key="16">
    <source>
        <dbReference type="RefSeq" id="XP_065664217.1"/>
    </source>
</evidence>
<dbReference type="Gene3D" id="1.20.1070.10">
    <property type="entry name" value="Rhodopsin 7-helix transmembrane proteins"/>
    <property type="match status" value="1"/>
</dbReference>
<dbReference type="InterPro" id="IPR000742">
    <property type="entry name" value="EGF"/>
</dbReference>
<evidence type="ECO:0000313" key="14">
    <source>
        <dbReference type="Proteomes" id="UP001652625"/>
    </source>
</evidence>
<keyword evidence="2" id="KW-1003">Cell membrane</keyword>
<keyword evidence="10" id="KW-0732">Signal</keyword>
<evidence type="ECO:0000256" key="3">
    <source>
        <dbReference type="ARBA" id="ARBA00022536"/>
    </source>
</evidence>
<feature type="transmembrane region" description="Helical" evidence="9">
    <location>
        <begin position="1533"/>
        <end position="1553"/>
    </location>
</feature>
<keyword evidence="5 9" id="KW-1133">Transmembrane helix</keyword>
<dbReference type="PROSITE" id="PS01186">
    <property type="entry name" value="EGF_2"/>
    <property type="match status" value="1"/>
</dbReference>
<dbReference type="SUPFAM" id="SSF82895">
    <property type="entry name" value="TSP-1 type 1 repeat"/>
    <property type="match status" value="5"/>
</dbReference>
<proteinExistence type="predicted"/>
<dbReference type="Gene3D" id="2.20.100.10">
    <property type="entry name" value="Thrombospondin type-1 (TSP1) repeat"/>
    <property type="match status" value="7"/>
</dbReference>
<dbReference type="PROSITE" id="PS50221">
    <property type="entry name" value="GAIN_B"/>
    <property type="match status" value="1"/>
</dbReference>
<dbReference type="SUPFAM" id="SSF57196">
    <property type="entry name" value="EGF/Laminin"/>
    <property type="match status" value="2"/>
</dbReference>
<evidence type="ECO:0000256" key="6">
    <source>
        <dbReference type="ARBA" id="ARBA00023136"/>
    </source>
</evidence>
<evidence type="ECO:0000256" key="10">
    <source>
        <dbReference type="SAM" id="SignalP"/>
    </source>
</evidence>
<feature type="domain" description="GAIN-B" evidence="12">
    <location>
        <begin position="1129"/>
        <end position="1303"/>
    </location>
</feature>
<dbReference type="CDD" id="cd00054">
    <property type="entry name" value="EGF_CA"/>
    <property type="match status" value="2"/>
</dbReference>
<keyword evidence="7" id="KW-1015">Disulfide bond</keyword>
<dbReference type="Proteomes" id="UP001652625">
    <property type="component" value="Chromosome 10"/>
</dbReference>
<dbReference type="InterPro" id="IPR049883">
    <property type="entry name" value="NOTCH1_EGF-like"/>
</dbReference>
<dbReference type="RefSeq" id="XP_065664217.1">
    <property type="nucleotide sequence ID" value="XM_065808145.1"/>
</dbReference>
<dbReference type="Pfam" id="PF07645">
    <property type="entry name" value="EGF_CA"/>
    <property type="match status" value="2"/>
</dbReference>
<feature type="signal peptide" evidence="10">
    <location>
        <begin position="1"/>
        <end position="18"/>
    </location>
</feature>
<feature type="transmembrane region" description="Helical" evidence="9">
    <location>
        <begin position="1415"/>
        <end position="1436"/>
    </location>
</feature>
<comment type="subcellular location">
    <subcellularLocation>
        <location evidence="1">Cell membrane</location>
        <topology evidence="1">Multi-pass membrane protein</topology>
    </subcellularLocation>
</comment>
<dbReference type="SMART" id="SM00209">
    <property type="entry name" value="TSP1"/>
    <property type="match status" value="9"/>
</dbReference>
<dbReference type="PRINTS" id="PR00249">
    <property type="entry name" value="GPCRSECRETIN"/>
</dbReference>
<dbReference type="InterPro" id="IPR018097">
    <property type="entry name" value="EGF_Ca-bd_CS"/>
</dbReference>
<evidence type="ECO:0000259" key="13">
    <source>
        <dbReference type="PROSITE" id="PS50261"/>
    </source>
</evidence>
<dbReference type="PROSITE" id="PS50026">
    <property type="entry name" value="EGF_3"/>
    <property type="match status" value="2"/>
</dbReference>
<feature type="transmembrane region" description="Helical" evidence="9">
    <location>
        <begin position="1462"/>
        <end position="1487"/>
    </location>
</feature>
<dbReference type="SMART" id="SM00179">
    <property type="entry name" value="EGF_CA"/>
    <property type="match status" value="2"/>
</dbReference>
<dbReference type="PROSITE" id="PS01187">
    <property type="entry name" value="EGF_CA"/>
    <property type="match status" value="2"/>
</dbReference>
<dbReference type="PROSITE" id="PS00010">
    <property type="entry name" value="ASX_HYDROXYL"/>
    <property type="match status" value="2"/>
</dbReference>
<dbReference type="InterPro" id="IPR000884">
    <property type="entry name" value="TSP1_rpt"/>
</dbReference>
<evidence type="ECO:0000259" key="12">
    <source>
        <dbReference type="PROSITE" id="PS50221"/>
    </source>
</evidence>
<feature type="transmembrane region" description="Helical" evidence="9">
    <location>
        <begin position="1311"/>
        <end position="1334"/>
    </location>
</feature>
<keyword evidence="3 8" id="KW-0245">EGF-like domain</keyword>
<reference evidence="15 16" key="1">
    <citation type="submission" date="2025-05" db="UniProtKB">
        <authorList>
            <consortium name="RefSeq"/>
        </authorList>
    </citation>
    <scope>IDENTIFICATION</scope>
</reference>
<dbReference type="InterPro" id="IPR001881">
    <property type="entry name" value="EGF-like_Ca-bd_dom"/>
</dbReference>
<name>A0ABM4CQS0_HYDVU</name>
<dbReference type="SMART" id="SM00303">
    <property type="entry name" value="GPS"/>
    <property type="match status" value="1"/>
</dbReference>
<keyword evidence="6 9" id="KW-0472">Membrane</keyword>
<dbReference type="RefSeq" id="XP_065664216.1">
    <property type="nucleotide sequence ID" value="XM_065808144.1"/>
</dbReference>
<dbReference type="InterPro" id="IPR057244">
    <property type="entry name" value="GAIN_B"/>
</dbReference>
<feature type="domain" description="EGF-like" evidence="11">
    <location>
        <begin position="123"/>
        <end position="162"/>
    </location>
</feature>
<dbReference type="PROSITE" id="PS50092">
    <property type="entry name" value="TSP1"/>
    <property type="match status" value="7"/>
</dbReference>
<sequence length="1603" mass="174988">MDLIFVISIVSLHVFSEGVTYVSTAEAITTTVSASWETLTVSNWVDQSKTATVTLANNSFAIIATTTSALNIDATTSSLIASGATKVGCGTCNENAQCVTLDYGIENCVCYSGYSGDGYTCSDINECNSLYPPCSWTNGVCQNTFGSFLCSCTTGWVLDVNNSSCIVVTYVSTAEAITTTVSASWETLTVSNWVDQSKTATVTLANNSFAIIATPTTSSALNIDATTSSLIASGATKVGCGTCNENAQCVTLAYGIENCVCYSGYSGDGYTCSDINECNSLYPPCSWTNGVCQNTFGSFLCSCTTGWVLDVNNSSCIGSLSDWSTWSTCSGTCKSIGDGPYQYRNRTCLESSTLNIGCNDSNIIDQQLCNQNVSCFGNYSTWSSWTLCRETCQLQANAFPLTYRSRVCQGESIGVVCIGPSYEYKLCNNGVPCPGKLTDWSQWSACTSTCKTISDGPYQYRNRSCVGYSTWNIMDAPCNGSNITDQQFCNQNVPCLGSYSAWTNWSICSASCQLTSQDFPIQSRSRICEGDTLGGGCLGPSNESIPCNNNISCPGNLTDWSQWGACSSTCKTAGDGPYQYRNRSCVGYSTWNAIYVGCNGSNTSDQQLCNQIIPCLGSYSAWSDWSSCSASCQFNSSVSPFQSHSRICQGDTLGGGCVGPSYETKQCSFGILCPGNLTDWGEWGACSDSCNTVGDGPYRYRNRSCIGYSMWDAKYIGCNGSNTSDQQLCNQNIPCLGNYSAWSDWDSCSASCQINLRVFPFQTRSRICEGDTLNGGCVGSNSEIQLCNSRVSCPGVLSSWSTWEVCSQSCHQSYDLPMQSRSRLCEASSFGGNCNGYILQETRSCNIFVNCPGFSCATANFFISGSQWTDQLFEKSSAEYKELLNQLLNQFQKNFTAEKFTNELYFQDVQFYRNTNIGVIVRFTYKAQIGNAIENCEKLINFELGPNLLGISIKPCDCCINQTVGDKNLRGVYTFPFTTVNNISTIMCAYNSSITFQTQCIINNATYLPELVFASLNTCPLYSLTTYQLTNTANLNVTIANILNVTKELNSIIENGNLTSSSDIKLISTILKNIISVNSSSEKVTNGVLSSINSLLSSNSSLVQSTNQIYNSSAEFLFLLDDLGKQQSNNVSISLKNLGLTSYSIKPNGNPVYVYSTEYNDKVGVNISSDDFDDELEAFNNYIVLPSQLFMGENKVQVYSYIYKDSSFFTEVNKTIESLILSASLNGIDVKDSSSLINIKFSKLSGVSETEKSGSVTCSFYKVKEKTWSSDGCNIVRLSSLEIICQCNHLTNFAKIFNVYQSNDESLGLEIVTWIGCGLSIAGLVLTIVSYSAFPSLRQKLAPKILIILCTNLLCTNVLFLALAPITEPRGLCQTVASLLQFFILSTFFWMAVEGFNLYKMFVKVFGGSSGSTKFLLKASAFGWGIPLIFTIVTAVSKPDFLGPGPGPITKKDSKLCVVRGFSFYFGILLPVCIVMAFNIIILLLTVRGIDNNSSLQNKMKSIKKVRIAFACSLLLGTTWLFAILAVGKLKIAFQWLFCIFNSLQGFFIFLMYTLDNKKVKEQWVSFLYEKCGWRSKTFEITNVKQMDTDSQNSTSTLQMSAL</sequence>
<evidence type="ECO:0000256" key="5">
    <source>
        <dbReference type="ARBA" id="ARBA00022989"/>
    </source>
</evidence>
<comment type="caution">
    <text evidence="8">Lacks conserved residue(s) required for the propagation of feature annotation.</text>
</comment>
<dbReference type="InterPro" id="IPR000203">
    <property type="entry name" value="GPS"/>
</dbReference>